<dbReference type="SMART" id="SM00225">
    <property type="entry name" value="BTB"/>
    <property type="match status" value="1"/>
</dbReference>
<dbReference type="PROSITE" id="PS50097">
    <property type="entry name" value="BTB"/>
    <property type="match status" value="1"/>
</dbReference>
<dbReference type="AlphaFoldDB" id="A0A8T0PI15"/>
<evidence type="ECO:0000256" key="1">
    <source>
        <dbReference type="ARBA" id="ARBA00004906"/>
    </source>
</evidence>
<dbReference type="InterPro" id="IPR056423">
    <property type="entry name" value="BACK_BPM_SPOP"/>
</dbReference>
<dbReference type="PANTHER" id="PTHR26379:SF457">
    <property type="entry name" value="BTB DOMAIN-CONTAINING PROTEIN"/>
    <property type="match status" value="1"/>
</dbReference>
<evidence type="ECO:0000256" key="2">
    <source>
        <dbReference type="ARBA" id="ARBA00010846"/>
    </source>
</evidence>
<dbReference type="GO" id="GO:0016567">
    <property type="term" value="P:protein ubiquitination"/>
    <property type="evidence" value="ECO:0007669"/>
    <property type="project" value="InterPro"/>
</dbReference>
<evidence type="ECO:0000259" key="4">
    <source>
        <dbReference type="PROSITE" id="PS50144"/>
    </source>
</evidence>
<proteinExistence type="inferred from homology"/>
<dbReference type="Pfam" id="PF00651">
    <property type="entry name" value="BTB"/>
    <property type="match status" value="1"/>
</dbReference>
<evidence type="ECO:0000313" key="5">
    <source>
        <dbReference type="EMBL" id="KAG2558806.1"/>
    </source>
</evidence>
<dbReference type="SUPFAM" id="SSF49599">
    <property type="entry name" value="TRAF domain-like"/>
    <property type="match status" value="1"/>
</dbReference>
<protein>
    <submittedName>
        <fullName evidence="5">Uncharacterized protein</fullName>
    </submittedName>
</protein>
<keyword evidence="6" id="KW-1185">Reference proteome</keyword>
<dbReference type="CDD" id="cd00121">
    <property type="entry name" value="MATH"/>
    <property type="match status" value="1"/>
</dbReference>
<dbReference type="Gene3D" id="3.30.710.10">
    <property type="entry name" value="Potassium Channel Kv1.1, Chain A"/>
    <property type="match status" value="1"/>
</dbReference>
<dbReference type="InterPro" id="IPR000210">
    <property type="entry name" value="BTB/POZ_dom"/>
</dbReference>
<dbReference type="PROSITE" id="PS50144">
    <property type="entry name" value="MATH"/>
    <property type="match status" value="1"/>
</dbReference>
<organism evidence="5 6">
    <name type="scientific">Panicum virgatum</name>
    <name type="common">Blackwell switchgrass</name>
    <dbReference type="NCBI Taxonomy" id="38727"/>
    <lineage>
        <taxon>Eukaryota</taxon>
        <taxon>Viridiplantae</taxon>
        <taxon>Streptophyta</taxon>
        <taxon>Embryophyta</taxon>
        <taxon>Tracheophyta</taxon>
        <taxon>Spermatophyta</taxon>
        <taxon>Magnoliopsida</taxon>
        <taxon>Liliopsida</taxon>
        <taxon>Poales</taxon>
        <taxon>Poaceae</taxon>
        <taxon>PACMAD clade</taxon>
        <taxon>Panicoideae</taxon>
        <taxon>Panicodae</taxon>
        <taxon>Paniceae</taxon>
        <taxon>Panicinae</taxon>
        <taxon>Panicum</taxon>
        <taxon>Panicum sect. Hiantes</taxon>
    </lineage>
</organism>
<dbReference type="CDD" id="cd18280">
    <property type="entry name" value="BTB_POZ_BPM_plant"/>
    <property type="match status" value="1"/>
</dbReference>
<name>A0A8T0PI15_PANVG</name>
<dbReference type="PANTHER" id="PTHR26379">
    <property type="entry name" value="BTB/POZ AND MATH DOMAIN-CONTAINING PROTEIN 1"/>
    <property type="match status" value="1"/>
</dbReference>
<accession>A0A8T0PI15</accession>
<gene>
    <name evidence="5" type="ORF">PVAP13_8NG340100</name>
</gene>
<dbReference type="Pfam" id="PF22486">
    <property type="entry name" value="MATH_2"/>
    <property type="match status" value="1"/>
</dbReference>
<dbReference type="Gene3D" id="1.25.40.420">
    <property type="match status" value="1"/>
</dbReference>
<comment type="caution">
    <text evidence="5">The sequence shown here is derived from an EMBL/GenBank/DDBJ whole genome shotgun (WGS) entry which is preliminary data.</text>
</comment>
<dbReference type="InterPro" id="IPR045005">
    <property type="entry name" value="BPM1-6"/>
</dbReference>
<dbReference type="InterPro" id="IPR008974">
    <property type="entry name" value="TRAF-like"/>
</dbReference>
<feature type="domain" description="MATH" evidence="4">
    <location>
        <begin position="26"/>
        <end position="155"/>
    </location>
</feature>
<dbReference type="SUPFAM" id="SSF54695">
    <property type="entry name" value="POZ domain"/>
    <property type="match status" value="1"/>
</dbReference>
<dbReference type="InterPro" id="IPR002083">
    <property type="entry name" value="MATH/TRAF_dom"/>
</dbReference>
<evidence type="ECO:0000313" key="6">
    <source>
        <dbReference type="Proteomes" id="UP000823388"/>
    </source>
</evidence>
<dbReference type="EMBL" id="CM029052">
    <property type="protein sequence ID" value="KAG2558806.1"/>
    <property type="molecule type" value="Genomic_DNA"/>
</dbReference>
<evidence type="ECO:0000259" key="3">
    <source>
        <dbReference type="PROSITE" id="PS50097"/>
    </source>
</evidence>
<reference evidence="5" key="1">
    <citation type="submission" date="2020-05" db="EMBL/GenBank/DDBJ databases">
        <title>WGS assembly of Panicum virgatum.</title>
        <authorList>
            <person name="Lovell J.T."/>
            <person name="Jenkins J."/>
            <person name="Shu S."/>
            <person name="Juenger T.E."/>
            <person name="Schmutz J."/>
        </authorList>
    </citation>
    <scope>NUCLEOTIDE SEQUENCE</scope>
    <source>
        <strain evidence="5">AP13</strain>
    </source>
</reference>
<comment type="pathway">
    <text evidence="1">Protein modification; protein ubiquitination.</text>
</comment>
<dbReference type="InterPro" id="IPR011333">
    <property type="entry name" value="SKP1/BTB/POZ_sf"/>
</dbReference>
<feature type="domain" description="BTB" evidence="3">
    <location>
        <begin position="191"/>
        <end position="260"/>
    </location>
</feature>
<dbReference type="Pfam" id="PF24570">
    <property type="entry name" value="BACK_BPM_SPOP"/>
    <property type="match status" value="1"/>
</dbReference>
<comment type="similarity">
    <text evidence="2">Belongs to the Tdpoz family.</text>
</comment>
<dbReference type="Gene3D" id="2.60.210.10">
    <property type="entry name" value="Apoptosis, Tumor Necrosis Factor Receptor Associated Protein 2, Chain A"/>
    <property type="match status" value="1"/>
</dbReference>
<sequence length="362" mass="39276">MSSSAAAAGGEEAMKSASAIVAEAVRGLHVLKIEGYSRTKGLGNGNFIDSSTFVVGGHRWFIRYYPDGYGSDSAGWLSFYLKHQHTNATSVKASTKFSLLDEMGEPVPSHTTNWGAIATLTTTREQFGCQRFIEKKALEESAYLKDDCFAIRCDVIVSKEFRAEATPRFVAVPPSDLHQHLSRLLSSGAEADVTFRVGGETFTAHRLVLAARSPVFRAELFGPMKENHTTSRPIQIDDMEPGVFGAMLHYIYTDSLPEAAADTGGDAAAVMAQHVLVAADRYGLERLKLICEDRLCDFISTGTAAATLALAEQHGCRGLKEACFRFLRSPGNLKTIMGSDEFQHLTSSCPSLLNELLANVAP</sequence>
<dbReference type="Proteomes" id="UP000823388">
    <property type="component" value="Chromosome 8N"/>
</dbReference>